<comment type="caution">
    <text evidence="7">The sequence shown here is derived from an EMBL/GenBank/DDBJ whole genome shotgun (WGS) entry which is preliminary data.</text>
</comment>
<evidence type="ECO:0000259" key="6">
    <source>
        <dbReference type="PROSITE" id="PS51918"/>
    </source>
</evidence>
<sequence>PDYSLINLKKYFSLCVQYSRGCPFNCEFCDVVRLNGRVPRYKTKRQIIKELENLYHLGWRENIFFVDDNFIGNRIAVKKELLPAIIEWQKKRRSPFGFITQASINLADDQELIDLMAKAGFATVFVGIETPNPESLRECNKLQNQNRDLLASVRRIQKSGLEVQGGFIVGFDHDTPAIFKRQIEFIQKSGIVTAMVGLLGVLPKTCLYERLKKAGRLIKNASGDNTLVDLNFIPKMKKNVLLKGYRDLLDNLYSPKNYYQRVINFLREFKPQLRRQNLSRLRFYHLKALFASLWLLGIKYKGRRYYWKLFFWSLFRRPKTLPQVIGFSITGLHFRRLYYQS</sequence>
<proteinExistence type="predicted"/>
<dbReference type="InterPro" id="IPR034466">
    <property type="entry name" value="Methyltransferase_Class_B"/>
</dbReference>
<dbReference type="PANTHER" id="PTHR43409:SF3">
    <property type="entry name" value="HYPOTHETICAL METHYLTRANSFERASE"/>
    <property type="match status" value="1"/>
</dbReference>
<keyword evidence="3" id="KW-0479">Metal-binding</keyword>
<feature type="non-terminal residue" evidence="7">
    <location>
        <position position="1"/>
    </location>
</feature>
<dbReference type="Pfam" id="PF13282">
    <property type="entry name" value="DUF4070"/>
    <property type="match status" value="1"/>
</dbReference>
<comment type="cofactor">
    <cofactor evidence="1">
        <name>[4Fe-4S] cluster</name>
        <dbReference type="ChEBI" id="CHEBI:49883"/>
    </cofactor>
</comment>
<keyword evidence="4" id="KW-0408">Iron</keyword>
<dbReference type="InterPro" id="IPR007197">
    <property type="entry name" value="rSAM"/>
</dbReference>
<dbReference type="InterPro" id="IPR051198">
    <property type="entry name" value="BchE-like"/>
</dbReference>
<dbReference type="SMART" id="SM00729">
    <property type="entry name" value="Elp3"/>
    <property type="match status" value="1"/>
</dbReference>
<dbReference type="InterPro" id="IPR058240">
    <property type="entry name" value="rSAM_sf"/>
</dbReference>
<evidence type="ECO:0000256" key="5">
    <source>
        <dbReference type="ARBA" id="ARBA00023014"/>
    </source>
</evidence>
<feature type="domain" description="Radical SAM core" evidence="6">
    <location>
        <begin position="8"/>
        <end position="246"/>
    </location>
</feature>
<dbReference type="InterPro" id="IPR006638">
    <property type="entry name" value="Elp3/MiaA/NifB-like_rSAM"/>
</dbReference>
<dbReference type="Proteomes" id="UP000229816">
    <property type="component" value="Unassembled WGS sequence"/>
</dbReference>
<dbReference type="PROSITE" id="PS51918">
    <property type="entry name" value="RADICAL_SAM"/>
    <property type="match status" value="1"/>
</dbReference>
<gene>
    <name evidence="7" type="ORF">CO054_01840</name>
</gene>
<protein>
    <submittedName>
        <fullName evidence="7">B12-binding domain-containing radical SAM protein</fullName>
    </submittedName>
</protein>
<evidence type="ECO:0000256" key="2">
    <source>
        <dbReference type="ARBA" id="ARBA00022691"/>
    </source>
</evidence>
<evidence type="ECO:0000256" key="1">
    <source>
        <dbReference type="ARBA" id="ARBA00001966"/>
    </source>
</evidence>
<accession>A0A2M8ESN5</accession>
<dbReference type="EMBL" id="PFSF01000038">
    <property type="protein sequence ID" value="PJC28119.1"/>
    <property type="molecule type" value="Genomic_DNA"/>
</dbReference>
<dbReference type="SFLD" id="SFLDS00029">
    <property type="entry name" value="Radical_SAM"/>
    <property type="match status" value="1"/>
</dbReference>
<evidence type="ECO:0000313" key="8">
    <source>
        <dbReference type="Proteomes" id="UP000229816"/>
    </source>
</evidence>
<evidence type="ECO:0000256" key="4">
    <source>
        <dbReference type="ARBA" id="ARBA00023004"/>
    </source>
</evidence>
<dbReference type="SFLD" id="SFLDG01123">
    <property type="entry name" value="methyltransferase_(Class_B)"/>
    <property type="match status" value="1"/>
</dbReference>
<dbReference type="SUPFAM" id="SSF102114">
    <property type="entry name" value="Radical SAM enzymes"/>
    <property type="match status" value="1"/>
</dbReference>
<dbReference type="InterPro" id="IPR025274">
    <property type="entry name" value="DUF4070"/>
</dbReference>
<dbReference type="InterPro" id="IPR023404">
    <property type="entry name" value="rSAM_horseshoe"/>
</dbReference>
<dbReference type="GO" id="GO:0046872">
    <property type="term" value="F:metal ion binding"/>
    <property type="evidence" value="ECO:0007669"/>
    <property type="project" value="UniProtKB-KW"/>
</dbReference>
<dbReference type="AlphaFoldDB" id="A0A2M8ESN5"/>
<dbReference type="CDD" id="cd01335">
    <property type="entry name" value="Radical_SAM"/>
    <property type="match status" value="1"/>
</dbReference>
<dbReference type="GO" id="GO:0005829">
    <property type="term" value="C:cytosol"/>
    <property type="evidence" value="ECO:0007669"/>
    <property type="project" value="TreeGrafter"/>
</dbReference>
<dbReference type="InterPro" id="IPR034530">
    <property type="entry name" value="HpnP-like"/>
</dbReference>
<evidence type="ECO:0000313" key="7">
    <source>
        <dbReference type="EMBL" id="PJC28119.1"/>
    </source>
</evidence>
<keyword evidence="5" id="KW-0411">Iron-sulfur</keyword>
<dbReference type="SFLD" id="SFLDG01082">
    <property type="entry name" value="B12-binding_domain_containing"/>
    <property type="match status" value="1"/>
</dbReference>
<dbReference type="Pfam" id="PF04055">
    <property type="entry name" value="Radical_SAM"/>
    <property type="match status" value="1"/>
</dbReference>
<reference evidence="8" key="1">
    <citation type="submission" date="2017-09" db="EMBL/GenBank/DDBJ databases">
        <title>Depth-based differentiation of microbial function through sediment-hosted aquifers and enrichment of novel symbionts in the deep terrestrial subsurface.</title>
        <authorList>
            <person name="Probst A.J."/>
            <person name="Ladd B."/>
            <person name="Jarett J.K."/>
            <person name="Geller-Mcgrath D.E."/>
            <person name="Sieber C.M.K."/>
            <person name="Emerson J.B."/>
            <person name="Anantharaman K."/>
            <person name="Thomas B.C."/>
            <person name="Malmstrom R."/>
            <person name="Stieglmeier M."/>
            <person name="Klingl A."/>
            <person name="Woyke T."/>
            <person name="Ryan C.M."/>
            <person name="Banfield J.F."/>
        </authorList>
    </citation>
    <scope>NUCLEOTIDE SEQUENCE [LARGE SCALE GENOMIC DNA]</scope>
</reference>
<dbReference type="SFLD" id="SFLDF00303">
    <property type="entry name" value="hopanoid_C2-methyltransferase"/>
    <property type="match status" value="1"/>
</dbReference>
<keyword evidence="2" id="KW-0949">S-adenosyl-L-methionine</keyword>
<dbReference type="GO" id="GO:0003824">
    <property type="term" value="F:catalytic activity"/>
    <property type="evidence" value="ECO:0007669"/>
    <property type="project" value="InterPro"/>
</dbReference>
<organism evidence="7 8">
    <name type="scientific">Candidatus Shapirobacteria bacterium CG_4_9_14_0_2_um_filter_39_11</name>
    <dbReference type="NCBI Taxonomy" id="1974478"/>
    <lineage>
        <taxon>Bacteria</taxon>
        <taxon>Candidatus Shapironibacteriota</taxon>
    </lineage>
</organism>
<evidence type="ECO:0000256" key="3">
    <source>
        <dbReference type="ARBA" id="ARBA00022723"/>
    </source>
</evidence>
<dbReference type="GO" id="GO:0051536">
    <property type="term" value="F:iron-sulfur cluster binding"/>
    <property type="evidence" value="ECO:0007669"/>
    <property type="project" value="UniProtKB-KW"/>
</dbReference>
<dbReference type="Gene3D" id="3.80.30.20">
    <property type="entry name" value="tm_1862 like domain"/>
    <property type="match status" value="1"/>
</dbReference>
<name>A0A2M8ESN5_9BACT</name>
<dbReference type="PANTHER" id="PTHR43409">
    <property type="entry name" value="ANAEROBIC MAGNESIUM-PROTOPORPHYRIN IX MONOMETHYL ESTER CYCLASE-RELATED"/>
    <property type="match status" value="1"/>
</dbReference>